<feature type="domain" description="Nucleoside transporter/FeoB GTPase Gate" evidence="2">
    <location>
        <begin position="42"/>
        <end position="141"/>
    </location>
</feature>
<dbReference type="EMBL" id="JBHUMQ010000031">
    <property type="protein sequence ID" value="MFD2694754.1"/>
    <property type="molecule type" value="Genomic_DNA"/>
</dbReference>
<keyword evidence="1" id="KW-1133">Transmembrane helix</keyword>
<dbReference type="Proteomes" id="UP001597399">
    <property type="component" value="Unassembled WGS sequence"/>
</dbReference>
<feature type="transmembrane region" description="Helical" evidence="1">
    <location>
        <begin position="79"/>
        <end position="100"/>
    </location>
</feature>
<evidence type="ECO:0000313" key="3">
    <source>
        <dbReference type="EMBL" id="MFD2694754.1"/>
    </source>
</evidence>
<dbReference type="Pfam" id="PF07670">
    <property type="entry name" value="Gate"/>
    <property type="match status" value="1"/>
</dbReference>
<proteinExistence type="predicted"/>
<evidence type="ECO:0000256" key="1">
    <source>
        <dbReference type="SAM" id="Phobius"/>
    </source>
</evidence>
<gene>
    <name evidence="3" type="primary">ylbJ</name>
    <name evidence="3" type="ORF">ACFSUE_14145</name>
</gene>
<reference evidence="4" key="1">
    <citation type="journal article" date="2019" name="Int. J. Syst. Evol. Microbiol.">
        <title>The Global Catalogue of Microorganisms (GCM) 10K type strain sequencing project: providing services to taxonomists for standard genome sequencing and annotation.</title>
        <authorList>
            <consortium name="The Broad Institute Genomics Platform"/>
            <consortium name="The Broad Institute Genome Sequencing Center for Infectious Disease"/>
            <person name="Wu L."/>
            <person name="Ma J."/>
        </authorList>
    </citation>
    <scope>NUCLEOTIDE SEQUENCE [LARGE SCALE GENOMIC DNA]</scope>
    <source>
        <strain evidence="4">TISTR 2466</strain>
    </source>
</reference>
<accession>A0ABW5S6Q8</accession>
<feature type="transmembrane region" description="Helical" evidence="1">
    <location>
        <begin position="6"/>
        <end position="23"/>
    </location>
</feature>
<dbReference type="InterPro" id="IPR011642">
    <property type="entry name" value="Gate_dom"/>
</dbReference>
<feature type="transmembrane region" description="Helical" evidence="1">
    <location>
        <begin position="291"/>
        <end position="310"/>
    </location>
</feature>
<feature type="transmembrane region" description="Helical" evidence="1">
    <location>
        <begin position="210"/>
        <end position="235"/>
    </location>
</feature>
<evidence type="ECO:0000313" key="4">
    <source>
        <dbReference type="Proteomes" id="UP001597399"/>
    </source>
</evidence>
<feature type="transmembrane region" description="Helical" evidence="1">
    <location>
        <begin position="44"/>
        <end position="67"/>
    </location>
</feature>
<dbReference type="InterPro" id="IPR014226">
    <property type="entry name" value="Spore_IM_YlbJ"/>
</dbReference>
<feature type="transmembrane region" description="Helical" evidence="1">
    <location>
        <begin position="148"/>
        <end position="169"/>
    </location>
</feature>
<protein>
    <submittedName>
        <fullName evidence="3">Sporulation integral membrane protein YlbJ</fullName>
    </submittedName>
</protein>
<sequence>MNRSKGLTYLLAAGSVATAYLMVRFPNAAVHGSLQGLTIWWKQVFPALFPFFVLAELMIGFGVVNFAGVLMEPIMRPLFRLPGVGGFVLMMGIVSGFPAGARITADLYKGKKITKTEAERLASFTNFSNPLFLFSVTAAGFFHQASLGIVFALSHYIGNICVGLAMRFLGKKNKETHTAASHSILMHALDSMHQERIAHNEPFGKRMGDAVVASVSTLLSIGGFIALFSMLYQLLVQVGIVSLLSTGLSICFKVIGFSADLGSAVVPGLFELTIGDSKVAEATVIPLIERVIVVCGLLGFCGFSIQAQAVSILSQAGLSSRLFLIGRLLQMIFSSTAAFFLYHIFQKGSRSAAQTAFVMGEPFEALTHRTAEFGPVTTFVILIIFICILLRRLGTHAHQLHR</sequence>
<keyword evidence="1" id="KW-0472">Membrane</keyword>
<organism evidence="3 4">
    <name type="scientific">Sporolactobacillus shoreicorticis</name>
    <dbReference type="NCBI Taxonomy" id="1923877"/>
    <lineage>
        <taxon>Bacteria</taxon>
        <taxon>Bacillati</taxon>
        <taxon>Bacillota</taxon>
        <taxon>Bacilli</taxon>
        <taxon>Bacillales</taxon>
        <taxon>Sporolactobacillaceae</taxon>
        <taxon>Sporolactobacillus</taxon>
    </lineage>
</organism>
<keyword evidence="1" id="KW-0812">Transmembrane</keyword>
<comment type="caution">
    <text evidence="3">The sequence shown here is derived from an EMBL/GenBank/DDBJ whole genome shotgun (WGS) entry which is preliminary data.</text>
</comment>
<dbReference type="RefSeq" id="WP_253062074.1">
    <property type="nucleotide sequence ID" value="NZ_JAMXWM010000011.1"/>
</dbReference>
<evidence type="ECO:0000259" key="2">
    <source>
        <dbReference type="Pfam" id="PF07670"/>
    </source>
</evidence>
<name>A0ABW5S6Q8_9BACL</name>
<dbReference type="NCBIfam" id="TIGR02871">
    <property type="entry name" value="spore_ylbJ"/>
    <property type="match status" value="1"/>
</dbReference>
<feature type="transmembrane region" description="Helical" evidence="1">
    <location>
        <begin position="373"/>
        <end position="393"/>
    </location>
</feature>
<feature type="transmembrane region" description="Helical" evidence="1">
    <location>
        <begin position="322"/>
        <end position="345"/>
    </location>
</feature>
<keyword evidence="4" id="KW-1185">Reference proteome</keyword>